<feature type="domain" description="Reverse transcriptase zinc-binding" evidence="1">
    <location>
        <begin position="1"/>
        <end position="46"/>
    </location>
</feature>
<evidence type="ECO:0000313" key="3">
    <source>
        <dbReference type="Proteomes" id="UP000834106"/>
    </source>
</evidence>
<protein>
    <recommendedName>
        <fullName evidence="1">Reverse transcriptase zinc-binding domain-containing protein</fullName>
    </recommendedName>
</protein>
<name>A0AAD2DUD4_9LAMI</name>
<organism evidence="2 3">
    <name type="scientific">Fraxinus pennsylvanica</name>
    <dbReference type="NCBI Taxonomy" id="56036"/>
    <lineage>
        <taxon>Eukaryota</taxon>
        <taxon>Viridiplantae</taxon>
        <taxon>Streptophyta</taxon>
        <taxon>Embryophyta</taxon>
        <taxon>Tracheophyta</taxon>
        <taxon>Spermatophyta</taxon>
        <taxon>Magnoliopsida</taxon>
        <taxon>eudicotyledons</taxon>
        <taxon>Gunneridae</taxon>
        <taxon>Pentapetalae</taxon>
        <taxon>asterids</taxon>
        <taxon>lamiids</taxon>
        <taxon>Lamiales</taxon>
        <taxon>Oleaceae</taxon>
        <taxon>Oleeae</taxon>
        <taxon>Fraxinus</taxon>
    </lineage>
</organism>
<evidence type="ECO:0000259" key="1">
    <source>
        <dbReference type="Pfam" id="PF13966"/>
    </source>
</evidence>
<dbReference type="EMBL" id="OU503042">
    <property type="protein sequence ID" value="CAI9764306.1"/>
    <property type="molecule type" value="Genomic_DNA"/>
</dbReference>
<sequence>MHNKLLTNYDRNRRHLTDDPSCPVCHNGVETISHVLRDCLIAKALWLKLLPLSDNARFFDLNFNDWMVGNLRNGSTAWENLDWRMLFGFTCWYIWTWRNKLVFNNSRVDGSSKPNIILHAVHACVAAFDALATVGEEDRFIWYDDPPSSASLLLFGDIVGVAHPRMIGS</sequence>
<accession>A0AAD2DUD4</accession>
<proteinExistence type="predicted"/>
<dbReference type="Pfam" id="PF13966">
    <property type="entry name" value="zf-RVT"/>
    <property type="match status" value="1"/>
</dbReference>
<dbReference type="Proteomes" id="UP000834106">
    <property type="component" value="Chromosome 7"/>
</dbReference>
<evidence type="ECO:0000313" key="2">
    <source>
        <dbReference type="EMBL" id="CAI9764306.1"/>
    </source>
</evidence>
<gene>
    <name evidence="2" type="ORF">FPE_LOCUS11736</name>
</gene>
<keyword evidence="3" id="KW-1185">Reference proteome</keyword>
<dbReference type="InterPro" id="IPR026960">
    <property type="entry name" value="RVT-Znf"/>
</dbReference>
<reference evidence="2" key="1">
    <citation type="submission" date="2023-05" db="EMBL/GenBank/DDBJ databases">
        <authorList>
            <person name="Huff M."/>
        </authorList>
    </citation>
    <scope>NUCLEOTIDE SEQUENCE</scope>
</reference>
<dbReference type="AlphaFoldDB" id="A0AAD2DUD4"/>